<comment type="caution">
    <text evidence="1">The sequence shown here is derived from an EMBL/GenBank/DDBJ whole genome shotgun (WGS) entry which is preliminary data.</text>
</comment>
<dbReference type="Proteomes" id="UP000034154">
    <property type="component" value="Unassembled WGS sequence"/>
</dbReference>
<reference evidence="1 2" key="1">
    <citation type="journal article" date="2015" name="Nature">
        <title>rRNA introns, odd ribosomes, and small enigmatic genomes across a large radiation of phyla.</title>
        <authorList>
            <person name="Brown C.T."/>
            <person name="Hug L.A."/>
            <person name="Thomas B.C."/>
            <person name="Sharon I."/>
            <person name="Castelle C.J."/>
            <person name="Singh A."/>
            <person name="Wilkins M.J."/>
            <person name="Williams K.H."/>
            <person name="Banfield J.F."/>
        </authorList>
    </citation>
    <scope>NUCLEOTIDE SEQUENCE [LARGE SCALE GENOMIC DNA]</scope>
</reference>
<accession>A0A0G1MJ57</accession>
<sequence>MPNRNTNDVFLDKFEEYLHWTQQKAETLSQKNWPKNDLTVLDIPLLYNSNAYPVFLAFIRQLGFTKVNVGLTSLLQNKIPLSIYKKLPQFNLSCASAHGTSIKQAIKNNVTYSMILGEDLKLLENIDKNFEIPINYDVFAGHDPNIIFQSDFRITYKNNLKFLKEKLNISSNNKYCVSEYIIREIAAIYKNSKRQIFFEIPGSKGWSLMEDLNQEYLMYISQLIDEYLPTAKITIDLAHVITWHSDTKELARIADSLSFLADKISMLHISSAGSEAARFVELYKHWQFKKMPNWKIHGQDLSLWVFEEKMMVLLQQIRNILPNIKFEVLELRTPSSVLEVYFPDKKVRRFDSMLTNNLDIQAKLFLPNTSSS</sequence>
<dbReference type="EMBL" id="LCJB01000002">
    <property type="protein sequence ID" value="KKT72034.1"/>
    <property type="molecule type" value="Genomic_DNA"/>
</dbReference>
<protein>
    <submittedName>
        <fullName evidence="1">Uncharacterized protein</fullName>
    </submittedName>
</protein>
<evidence type="ECO:0000313" key="1">
    <source>
        <dbReference type="EMBL" id="KKT72034.1"/>
    </source>
</evidence>
<gene>
    <name evidence="1" type="ORF">UW63_C0002G0002</name>
</gene>
<dbReference type="AlphaFoldDB" id="A0A0G1MJ57"/>
<name>A0A0G1MJ57_9BACT</name>
<organism evidence="1 2">
    <name type="scientific">Candidatus Uhrbacteria bacterium GW2011_GWF2_44_350</name>
    <dbReference type="NCBI Taxonomy" id="1619000"/>
    <lineage>
        <taxon>Bacteria</taxon>
        <taxon>Candidatus Uhriibacteriota</taxon>
    </lineage>
</organism>
<evidence type="ECO:0000313" key="2">
    <source>
        <dbReference type="Proteomes" id="UP000034154"/>
    </source>
</evidence>
<proteinExistence type="predicted"/>